<dbReference type="PANTHER" id="PTHR42898">
    <property type="entry name" value="TROPINONE REDUCTASE"/>
    <property type="match status" value="1"/>
</dbReference>
<dbReference type="InterPro" id="IPR045000">
    <property type="entry name" value="TR"/>
</dbReference>
<dbReference type="Pfam" id="PF13561">
    <property type="entry name" value="adh_short_C2"/>
    <property type="match status" value="1"/>
</dbReference>
<keyword evidence="1" id="KW-0521">NADP</keyword>
<keyword evidence="2" id="KW-0560">Oxidoreductase</keyword>
<dbReference type="Pfam" id="PF00106">
    <property type="entry name" value="adh_short"/>
    <property type="match status" value="1"/>
</dbReference>
<dbReference type="EMBL" id="JBBPBM010000024">
    <property type="protein sequence ID" value="KAK8541817.1"/>
    <property type="molecule type" value="Genomic_DNA"/>
</dbReference>
<evidence type="ECO:0000256" key="1">
    <source>
        <dbReference type="ARBA" id="ARBA00022857"/>
    </source>
</evidence>
<reference evidence="4 5" key="1">
    <citation type="journal article" date="2024" name="G3 (Bethesda)">
        <title>Genome assembly of Hibiscus sabdariffa L. provides insights into metabolisms of medicinal natural products.</title>
        <authorList>
            <person name="Kim T."/>
        </authorList>
    </citation>
    <scope>NUCLEOTIDE SEQUENCE [LARGE SCALE GENOMIC DNA]</scope>
    <source>
        <strain evidence="4">TK-2024</strain>
        <tissue evidence="4">Old leaves</tissue>
    </source>
</reference>
<comment type="caution">
    <text evidence="4">The sequence shown here is derived from an EMBL/GenBank/DDBJ whole genome shotgun (WGS) entry which is preliminary data.</text>
</comment>
<dbReference type="PRINTS" id="PR00080">
    <property type="entry name" value="SDRFAMILY"/>
</dbReference>
<dbReference type="Proteomes" id="UP001472677">
    <property type="component" value="Unassembled WGS sequence"/>
</dbReference>
<dbReference type="InterPro" id="IPR020904">
    <property type="entry name" value="Sc_DH/Rdtase_CS"/>
</dbReference>
<protein>
    <submittedName>
        <fullName evidence="4">Uncharacterized protein</fullName>
    </submittedName>
</protein>
<evidence type="ECO:0000256" key="2">
    <source>
        <dbReference type="ARBA" id="ARBA00023002"/>
    </source>
</evidence>
<comment type="similarity">
    <text evidence="3">Belongs to the short-chain dehydrogenases/reductases (SDR) family. SDR65C subfamily.</text>
</comment>
<dbReference type="Gene3D" id="3.40.50.720">
    <property type="entry name" value="NAD(P)-binding Rossmann-like Domain"/>
    <property type="match status" value="1"/>
</dbReference>
<evidence type="ECO:0000256" key="3">
    <source>
        <dbReference type="ARBA" id="ARBA00025714"/>
    </source>
</evidence>
<dbReference type="SUPFAM" id="SSF51735">
    <property type="entry name" value="NAD(P)-binding Rossmann-fold domains"/>
    <property type="match status" value="1"/>
</dbReference>
<keyword evidence="5" id="KW-1185">Reference proteome</keyword>
<dbReference type="InterPro" id="IPR002347">
    <property type="entry name" value="SDR_fam"/>
</dbReference>
<organism evidence="4 5">
    <name type="scientific">Hibiscus sabdariffa</name>
    <name type="common">roselle</name>
    <dbReference type="NCBI Taxonomy" id="183260"/>
    <lineage>
        <taxon>Eukaryota</taxon>
        <taxon>Viridiplantae</taxon>
        <taxon>Streptophyta</taxon>
        <taxon>Embryophyta</taxon>
        <taxon>Tracheophyta</taxon>
        <taxon>Spermatophyta</taxon>
        <taxon>Magnoliopsida</taxon>
        <taxon>eudicotyledons</taxon>
        <taxon>Gunneridae</taxon>
        <taxon>Pentapetalae</taxon>
        <taxon>rosids</taxon>
        <taxon>malvids</taxon>
        <taxon>Malvales</taxon>
        <taxon>Malvaceae</taxon>
        <taxon>Malvoideae</taxon>
        <taxon>Hibiscus</taxon>
    </lineage>
</organism>
<dbReference type="PRINTS" id="PR00081">
    <property type="entry name" value="GDHRDH"/>
</dbReference>
<accession>A0ABR2DK63</accession>
<name>A0ABR2DK63_9ROSI</name>
<gene>
    <name evidence="4" type="ORF">V6N12_014440</name>
</gene>
<evidence type="ECO:0000313" key="5">
    <source>
        <dbReference type="Proteomes" id="UP001472677"/>
    </source>
</evidence>
<dbReference type="InterPro" id="IPR036291">
    <property type="entry name" value="NAD(P)-bd_dom_sf"/>
</dbReference>
<proteinExistence type="inferred from homology"/>
<dbReference type="PANTHER" id="PTHR42898:SF79">
    <property type="entry name" value="NAD(P)-BINDING ROSSMANN-FOLD PROTEIN"/>
    <property type="match status" value="1"/>
</dbReference>
<dbReference type="PROSITE" id="PS00061">
    <property type="entry name" value="ADH_SHORT"/>
    <property type="match status" value="1"/>
</dbReference>
<sequence>MAESSKKNKCSRWSLKGTTALVTGGTKGIGYAIVEELATFGARIHTCSRNGTQLNQCLSEWEKKGFEITGTVCDVSSRDEREKLVNTVSSLFDCKLDILISNVGVNSWKPTAEFSAQEFSTLISTNFEAAYHLCQLSYPLLKASEGGNIVFISSIAGVESVNVGGSLYSAAKGALNQLTKSLACEWAKENIRTNSVAPGFINTPLTEAVTSFSSLTYRLLRTVIHRAFKDEDFSKAIISRTPLGRTGEPKEVASLVAYLCLPAASFITGQVICVDGGVTVNSFSFSKT</sequence>
<evidence type="ECO:0000313" key="4">
    <source>
        <dbReference type="EMBL" id="KAK8541817.1"/>
    </source>
</evidence>